<sequence length="8" mass="1007">MRPINLYT</sequence>
<accession>A0A0B0P3S1</accession>
<reference evidence="2" key="1">
    <citation type="submission" date="2014-09" db="EMBL/GenBank/DDBJ databases">
        <authorList>
            <person name="Mudge J."/>
            <person name="Ramaraj T."/>
            <person name="Lindquist I.E."/>
            <person name="Bharti A.K."/>
            <person name="Sundararajan A."/>
            <person name="Cameron C.T."/>
            <person name="Woodward J.E."/>
            <person name="May G.D."/>
            <person name="Brubaker C."/>
            <person name="Broadhvest J."/>
            <person name="Wilkins T.A."/>
        </authorList>
    </citation>
    <scope>NUCLEOTIDE SEQUENCE</scope>
    <source>
        <strain evidence="2">cv. AKA8401</strain>
    </source>
</reference>
<protein>
    <submittedName>
        <fullName evidence="1">Uncharacterized protein</fullName>
    </submittedName>
</protein>
<keyword evidence="2" id="KW-1185">Reference proteome</keyword>
<evidence type="ECO:0000313" key="2">
    <source>
        <dbReference type="Proteomes" id="UP000032142"/>
    </source>
</evidence>
<proteinExistence type="predicted"/>
<evidence type="ECO:0000313" key="1">
    <source>
        <dbReference type="EMBL" id="KHG19557.1"/>
    </source>
</evidence>
<gene>
    <name evidence="1" type="ORF">F383_24753</name>
</gene>
<dbReference type="Proteomes" id="UP000032142">
    <property type="component" value="Unassembled WGS sequence"/>
</dbReference>
<organism evidence="1 2">
    <name type="scientific">Gossypium arboreum</name>
    <name type="common">Tree cotton</name>
    <name type="synonym">Gossypium nanking</name>
    <dbReference type="NCBI Taxonomy" id="29729"/>
    <lineage>
        <taxon>Eukaryota</taxon>
        <taxon>Viridiplantae</taxon>
        <taxon>Streptophyta</taxon>
        <taxon>Embryophyta</taxon>
        <taxon>Tracheophyta</taxon>
        <taxon>Spermatophyta</taxon>
        <taxon>Magnoliopsida</taxon>
        <taxon>eudicotyledons</taxon>
        <taxon>Gunneridae</taxon>
        <taxon>Pentapetalae</taxon>
        <taxon>rosids</taxon>
        <taxon>malvids</taxon>
        <taxon>Malvales</taxon>
        <taxon>Malvaceae</taxon>
        <taxon>Malvoideae</taxon>
        <taxon>Gossypium</taxon>
    </lineage>
</organism>
<name>A0A0B0P3S1_GOSAR</name>
<dbReference type="EMBL" id="KN413415">
    <property type="protein sequence ID" value="KHG19557.1"/>
    <property type="molecule type" value="Genomic_DNA"/>
</dbReference>